<feature type="region of interest" description="Disordered" evidence="10">
    <location>
        <begin position="71"/>
        <end position="92"/>
    </location>
</feature>
<gene>
    <name evidence="11" type="ORF">MNOR_LOCUS19845</name>
</gene>
<proteinExistence type="inferred from homology"/>
<evidence type="ECO:0000313" key="12">
    <source>
        <dbReference type="Proteomes" id="UP001497623"/>
    </source>
</evidence>
<organism evidence="11 12">
    <name type="scientific">Meganyctiphanes norvegica</name>
    <name type="common">Northern krill</name>
    <name type="synonym">Thysanopoda norvegica</name>
    <dbReference type="NCBI Taxonomy" id="48144"/>
    <lineage>
        <taxon>Eukaryota</taxon>
        <taxon>Metazoa</taxon>
        <taxon>Ecdysozoa</taxon>
        <taxon>Arthropoda</taxon>
        <taxon>Crustacea</taxon>
        <taxon>Multicrustacea</taxon>
        <taxon>Malacostraca</taxon>
        <taxon>Eumalacostraca</taxon>
        <taxon>Eucarida</taxon>
        <taxon>Euphausiacea</taxon>
        <taxon>Euphausiidae</taxon>
        <taxon>Meganyctiphanes</taxon>
    </lineage>
</organism>
<evidence type="ECO:0000256" key="7">
    <source>
        <dbReference type="ARBA" id="ARBA00023136"/>
    </source>
</evidence>
<keyword evidence="9" id="KW-0735">Signal-anchor</keyword>
<evidence type="ECO:0000256" key="8">
    <source>
        <dbReference type="ARBA" id="ARBA00023180"/>
    </source>
</evidence>
<keyword evidence="7" id="KW-0472">Membrane</keyword>
<dbReference type="InterPro" id="IPR005331">
    <property type="entry name" value="Sulfotransferase"/>
</dbReference>
<dbReference type="EC" id="2.8.2.-" evidence="9"/>
<dbReference type="Proteomes" id="UP001497623">
    <property type="component" value="Unassembled WGS sequence"/>
</dbReference>
<keyword evidence="5" id="KW-1133">Transmembrane helix</keyword>
<keyword evidence="8 9" id="KW-0325">Glycoprotein</keyword>
<protein>
    <recommendedName>
        <fullName evidence="9">Carbohydrate sulfotransferase</fullName>
        <ecNumber evidence="9">2.8.2.-</ecNumber>
    </recommendedName>
</protein>
<accession>A0AAV2R5M7</accession>
<evidence type="ECO:0000256" key="1">
    <source>
        <dbReference type="ARBA" id="ARBA00004323"/>
    </source>
</evidence>
<dbReference type="Pfam" id="PF03567">
    <property type="entry name" value="Sulfotransfer_2"/>
    <property type="match status" value="1"/>
</dbReference>
<evidence type="ECO:0000256" key="3">
    <source>
        <dbReference type="ARBA" id="ARBA00022679"/>
    </source>
</evidence>
<feature type="non-terminal residue" evidence="11">
    <location>
        <position position="1"/>
    </location>
</feature>
<keyword evidence="6 9" id="KW-0333">Golgi apparatus</keyword>
<keyword evidence="9" id="KW-0119">Carbohydrate metabolism</keyword>
<comment type="subcellular location">
    <subcellularLocation>
        <location evidence="1 9">Golgi apparatus membrane</location>
        <topology evidence="1 9">Single-pass type II membrane protein</topology>
    </subcellularLocation>
</comment>
<evidence type="ECO:0000256" key="4">
    <source>
        <dbReference type="ARBA" id="ARBA00022692"/>
    </source>
</evidence>
<dbReference type="AlphaFoldDB" id="A0AAV2R5M7"/>
<keyword evidence="12" id="KW-1185">Reference proteome</keyword>
<dbReference type="PANTHER" id="PTHR12137:SF54">
    <property type="entry name" value="CARBOHYDRATE SULFOTRANSFERASE"/>
    <property type="match status" value="1"/>
</dbReference>
<evidence type="ECO:0000256" key="6">
    <source>
        <dbReference type="ARBA" id="ARBA00023034"/>
    </source>
</evidence>
<dbReference type="GO" id="GO:0000139">
    <property type="term" value="C:Golgi membrane"/>
    <property type="evidence" value="ECO:0007669"/>
    <property type="project" value="UniProtKB-SubCell"/>
</dbReference>
<evidence type="ECO:0000256" key="9">
    <source>
        <dbReference type="RuleBase" id="RU364020"/>
    </source>
</evidence>
<comment type="similarity">
    <text evidence="2 9">Belongs to the sulfotransferase 2 family.</text>
</comment>
<evidence type="ECO:0000256" key="5">
    <source>
        <dbReference type="ARBA" id="ARBA00022989"/>
    </source>
</evidence>
<keyword evidence="4" id="KW-0812">Transmembrane</keyword>
<evidence type="ECO:0000313" key="11">
    <source>
        <dbReference type="EMBL" id="CAL4112284.1"/>
    </source>
</evidence>
<dbReference type="InterPro" id="IPR018011">
    <property type="entry name" value="Carb_sulfotrans_8-10"/>
</dbReference>
<evidence type="ECO:0000256" key="10">
    <source>
        <dbReference type="SAM" id="MobiDB-lite"/>
    </source>
</evidence>
<dbReference type="PANTHER" id="PTHR12137">
    <property type="entry name" value="CARBOHYDRATE SULFOTRANSFERASE"/>
    <property type="match status" value="1"/>
</dbReference>
<dbReference type="EMBL" id="CAXKWB010014966">
    <property type="protein sequence ID" value="CAL4112284.1"/>
    <property type="molecule type" value="Genomic_DNA"/>
</dbReference>
<keyword evidence="3 9" id="KW-0808">Transferase</keyword>
<dbReference type="GO" id="GO:0016051">
    <property type="term" value="P:carbohydrate biosynthetic process"/>
    <property type="evidence" value="ECO:0007669"/>
    <property type="project" value="InterPro"/>
</dbReference>
<comment type="caution">
    <text evidence="11">The sequence shown here is derived from an EMBL/GenBank/DDBJ whole genome shotgun (WGS) entry which is preliminary data.</text>
</comment>
<feature type="compositionally biased region" description="Low complexity" evidence="10">
    <location>
        <begin position="78"/>
        <end position="87"/>
    </location>
</feature>
<evidence type="ECO:0000256" key="2">
    <source>
        <dbReference type="ARBA" id="ARBA00006339"/>
    </source>
</evidence>
<name>A0AAV2R5M7_MEGNR</name>
<dbReference type="GO" id="GO:0008146">
    <property type="term" value="F:sulfotransferase activity"/>
    <property type="evidence" value="ECO:0007669"/>
    <property type="project" value="InterPro"/>
</dbReference>
<sequence>GRVNNITFSKENEYAVTFEQFLNYITTKMDRHWIPMHHFCAPCNNHYDFYLDLATFKDDLRYIYKQVGIEEPHEDNGSTNSTRNNSTKKAGPKLSVSEYFKDIPKQLLEKVYKIYRLDFKLFGYEIP</sequence>
<reference evidence="11 12" key="1">
    <citation type="submission" date="2024-05" db="EMBL/GenBank/DDBJ databases">
        <authorList>
            <person name="Wallberg A."/>
        </authorList>
    </citation>
    <scope>NUCLEOTIDE SEQUENCE [LARGE SCALE GENOMIC DNA]</scope>
</reference>
<feature type="non-terminal residue" evidence="11">
    <location>
        <position position="127"/>
    </location>
</feature>